<name>A0A1F6LHF4_9BACT</name>
<dbReference type="GO" id="GO:0030488">
    <property type="term" value="P:tRNA methylation"/>
    <property type="evidence" value="ECO:0007669"/>
    <property type="project" value="TreeGrafter"/>
</dbReference>
<gene>
    <name evidence="2" type="ORF">A2725_03445</name>
</gene>
<dbReference type="Pfam" id="PF01170">
    <property type="entry name" value="UPF0020"/>
    <property type="match status" value="1"/>
</dbReference>
<organism evidence="2 3">
    <name type="scientific">Candidatus Magasanikbacteria bacterium RIFCSPHIGHO2_01_FULL_33_34</name>
    <dbReference type="NCBI Taxonomy" id="1798671"/>
    <lineage>
        <taxon>Bacteria</taxon>
        <taxon>Candidatus Magasanikiibacteriota</taxon>
    </lineage>
</organism>
<dbReference type="SUPFAM" id="SSF53335">
    <property type="entry name" value="S-adenosyl-L-methionine-dependent methyltransferases"/>
    <property type="match status" value="1"/>
</dbReference>
<protein>
    <recommendedName>
        <fullName evidence="1">Ribosomal RNA large subunit methyltransferase K/L-like methyltransferase domain-containing protein</fullName>
    </recommendedName>
</protein>
<dbReference type="InterPro" id="IPR029063">
    <property type="entry name" value="SAM-dependent_MTases_sf"/>
</dbReference>
<dbReference type="Proteomes" id="UP000177067">
    <property type="component" value="Unassembled WGS sequence"/>
</dbReference>
<evidence type="ECO:0000313" key="3">
    <source>
        <dbReference type="Proteomes" id="UP000177067"/>
    </source>
</evidence>
<reference evidence="2 3" key="1">
    <citation type="journal article" date="2016" name="Nat. Commun.">
        <title>Thousands of microbial genomes shed light on interconnected biogeochemical processes in an aquifer system.</title>
        <authorList>
            <person name="Anantharaman K."/>
            <person name="Brown C.T."/>
            <person name="Hug L.A."/>
            <person name="Sharon I."/>
            <person name="Castelle C.J."/>
            <person name="Probst A.J."/>
            <person name="Thomas B.C."/>
            <person name="Singh A."/>
            <person name="Wilkins M.J."/>
            <person name="Karaoz U."/>
            <person name="Brodie E.L."/>
            <person name="Williams K.H."/>
            <person name="Hubbard S.S."/>
            <person name="Banfield J.F."/>
        </authorList>
    </citation>
    <scope>NUCLEOTIDE SEQUENCE [LARGE SCALE GENOMIC DNA]</scope>
</reference>
<dbReference type="Gene3D" id="3.40.50.150">
    <property type="entry name" value="Vaccinia Virus protein VP39"/>
    <property type="match status" value="1"/>
</dbReference>
<proteinExistence type="predicted"/>
<comment type="caution">
    <text evidence="2">The sequence shown here is derived from an EMBL/GenBank/DDBJ whole genome shotgun (WGS) entry which is preliminary data.</text>
</comment>
<accession>A0A1F6LHF4</accession>
<feature type="domain" description="Ribosomal RNA large subunit methyltransferase K/L-like methyltransferase" evidence="1">
    <location>
        <begin position="171"/>
        <end position="324"/>
    </location>
</feature>
<dbReference type="AlphaFoldDB" id="A0A1F6LHF4"/>
<evidence type="ECO:0000313" key="2">
    <source>
        <dbReference type="EMBL" id="OGH58725.1"/>
    </source>
</evidence>
<dbReference type="PANTHER" id="PTHR14911:SF13">
    <property type="entry name" value="TRNA (GUANINE(6)-N2)-METHYLTRANSFERASE THUMP3"/>
    <property type="match status" value="1"/>
</dbReference>
<dbReference type="PANTHER" id="PTHR14911">
    <property type="entry name" value="THUMP DOMAIN-CONTAINING"/>
    <property type="match status" value="1"/>
</dbReference>
<evidence type="ECO:0000259" key="1">
    <source>
        <dbReference type="Pfam" id="PF01170"/>
    </source>
</evidence>
<dbReference type="GO" id="GO:0016423">
    <property type="term" value="F:tRNA (guanine) methyltransferase activity"/>
    <property type="evidence" value="ECO:0007669"/>
    <property type="project" value="TreeGrafter"/>
</dbReference>
<dbReference type="EMBL" id="MFPS01000009">
    <property type="protein sequence ID" value="OGH58725.1"/>
    <property type="molecule type" value="Genomic_DNA"/>
</dbReference>
<dbReference type="InterPro" id="IPR000241">
    <property type="entry name" value="RlmKL-like_Mtase"/>
</dbReference>
<dbReference type="CDD" id="cd02440">
    <property type="entry name" value="AdoMet_MTases"/>
    <property type="match status" value="1"/>
</dbReference>
<sequence length="376" mass="42629">MNKYLFFLGIHPELSTAEIRAVFSADSIKYNIDKLTKKYLFISTTNKLNEVSLISRLGGTIKIAKLIDEKNNTLSLVDFLMNAQPEGKIQFSITGAGNKEPLAVKQALKNKGRSVRYVEIKNTASILHNNLIKKRGDITIIDNKAYITVAIQPIYEMSKRDFDRPGVDSFSGMLPPKLARMMINLSDAPFGSTILDAFCGSGTVLTEALAIGYHNIYGSDISKKAIEDSEANIEWYINEKNLTKIKYKLFLSDSANLADIIEKNSIQSIISEPFMGKPLHGNEHEKNLQKQAKELAQLYINSFTAFHKILRYDGTIIFIIPSFKSGNKWIKIDCIDEIKKIGFNIEPLSENSPYLRYMREDQHLARDIWKFTKNNQ</sequence>